<dbReference type="AlphaFoldDB" id="A0A1H7PWF5"/>
<gene>
    <name evidence="1" type="ORF">SAMN05192542_107176</name>
</gene>
<organism evidence="1 2">
    <name type="scientific">Paraburkholderia caballeronis</name>
    <dbReference type="NCBI Taxonomy" id="416943"/>
    <lineage>
        <taxon>Bacteria</taxon>
        <taxon>Pseudomonadati</taxon>
        <taxon>Pseudomonadota</taxon>
        <taxon>Betaproteobacteria</taxon>
        <taxon>Burkholderiales</taxon>
        <taxon>Burkholderiaceae</taxon>
        <taxon>Paraburkholderia</taxon>
    </lineage>
</organism>
<proteinExistence type="predicted"/>
<protein>
    <submittedName>
        <fullName evidence="1">Uncharacterized protein</fullName>
    </submittedName>
</protein>
<reference evidence="2" key="1">
    <citation type="submission" date="2016-10" db="EMBL/GenBank/DDBJ databases">
        <authorList>
            <person name="Varghese N."/>
            <person name="Submissions S."/>
        </authorList>
    </citation>
    <scope>NUCLEOTIDE SEQUENCE [LARGE SCALE GENOMIC DNA]</scope>
    <source>
        <strain evidence="2">LMG 26416</strain>
    </source>
</reference>
<dbReference type="Proteomes" id="UP000199120">
    <property type="component" value="Unassembled WGS sequence"/>
</dbReference>
<evidence type="ECO:0000313" key="2">
    <source>
        <dbReference type="Proteomes" id="UP000199120"/>
    </source>
</evidence>
<evidence type="ECO:0000313" key="1">
    <source>
        <dbReference type="EMBL" id="SEL39595.1"/>
    </source>
</evidence>
<accession>A0A1H7PWF5</accession>
<dbReference type="EMBL" id="FOAJ01000007">
    <property type="protein sequence ID" value="SEL39595.1"/>
    <property type="molecule type" value="Genomic_DNA"/>
</dbReference>
<keyword evidence="2" id="KW-1185">Reference proteome</keyword>
<name>A0A1H7PWF5_9BURK</name>
<sequence length="52" mass="5151">MTVGSGFAPDLLTLRAHGNATGLEKFAQALAGSSAGRFGQTGIPPVGNLTPP</sequence>